<dbReference type="AlphaFoldDB" id="X1QGW2"/>
<reference evidence="2" key="1">
    <citation type="journal article" date="2014" name="Front. Microbiol.">
        <title>High frequency of phylogenetically diverse reductive dehalogenase-homologous genes in deep subseafloor sedimentary metagenomes.</title>
        <authorList>
            <person name="Kawai M."/>
            <person name="Futagami T."/>
            <person name="Toyoda A."/>
            <person name="Takaki Y."/>
            <person name="Nishi S."/>
            <person name="Hori S."/>
            <person name="Arai W."/>
            <person name="Tsubouchi T."/>
            <person name="Morono Y."/>
            <person name="Uchiyama I."/>
            <person name="Ito T."/>
            <person name="Fujiyama A."/>
            <person name="Inagaki F."/>
            <person name="Takami H."/>
        </authorList>
    </citation>
    <scope>NUCLEOTIDE SEQUENCE</scope>
    <source>
        <strain evidence="2">Expedition CK06-06</strain>
    </source>
</reference>
<accession>X1QGW2</accession>
<proteinExistence type="predicted"/>
<protein>
    <submittedName>
        <fullName evidence="2">Uncharacterized protein</fullName>
    </submittedName>
</protein>
<gene>
    <name evidence="2" type="ORF">S06H3_46639</name>
</gene>
<comment type="caution">
    <text evidence="2">The sequence shown here is derived from an EMBL/GenBank/DDBJ whole genome shotgun (WGS) entry which is preliminary data.</text>
</comment>
<feature type="compositionally biased region" description="Acidic residues" evidence="1">
    <location>
        <begin position="37"/>
        <end position="54"/>
    </location>
</feature>
<feature type="non-terminal residue" evidence="2">
    <location>
        <position position="1"/>
    </location>
</feature>
<dbReference type="EMBL" id="BARV01029220">
    <property type="protein sequence ID" value="GAI42499.1"/>
    <property type="molecule type" value="Genomic_DNA"/>
</dbReference>
<name>X1QGW2_9ZZZZ</name>
<feature type="region of interest" description="Disordered" evidence="1">
    <location>
        <begin position="35"/>
        <end position="54"/>
    </location>
</feature>
<evidence type="ECO:0000256" key="1">
    <source>
        <dbReference type="SAM" id="MobiDB-lite"/>
    </source>
</evidence>
<evidence type="ECO:0000313" key="2">
    <source>
        <dbReference type="EMBL" id="GAI42499.1"/>
    </source>
</evidence>
<organism evidence="2">
    <name type="scientific">marine sediment metagenome</name>
    <dbReference type="NCBI Taxonomy" id="412755"/>
    <lineage>
        <taxon>unclassified sequences</taxon>
        <taxon>metagenomes</taxon>
        <taxon>ecological metagenomes</taxon>
    </lineage>
</organism>
<sequence>GVRMNADSVLTYLDDVMQEFDLESNQQIGTLLNAIQEADEEDDNPRDDDDGDGD</sequence>